<feature type="region of interest" description="Disordered" evidence="1">
    <location>
        <begin position="251"/>
        <end position="285"/>
    </location>
</feature>
<accession>G1DA72</accession>
<feature type="transmembrane region" description="Helical" evidence="2">
    <location>
        <begin position="12"/>
        <end position="31"/>
    </location>
</feature>
<keyword evidence="2" id="KW-1133">Transmembrane helix</keyword>
<dbReference type="InterPro" id="IPR020132">
    <property type="entry name" value="Gp24/Gp25"/>
</dbReference>
<feature type="compositionally biased region" description="Low complexity" evidence="1">
    <location>
        <begin position="276"/>
        <end position="285"/>
    </location>
</feature>
<proteinExistence type="predicted"/>
<dbReference type="RefSeq" id="YP_009637648.1">
    <property type="nucleotide sequence ID" value="NC_042328.1"/>
</dbReference>
<dbReference type="GeneID" id="40234402"/>
<keyword evidence="2" id="KW-0812">Transmembrane</keyword>
<sequence length="303" mass="33616">MTSHTRCRSDRGGGVSLAGLPLPLILLARLINIYERSAMSKIFTLDSFREEVEKEFAPVKIEVDADNSVVLRNLLRIPKGAREEIFGLLERMDKMSEGKSEDEMTVEELEATAGIALRMIELVADTPAGGRILVESLEDDLALTLKVFEAWMEATNPGGSAALARLIDDYGDAVAADLMETYGVDLRDLFVPESRLTPKWVLVLIKELPVGSRFYSEKRGGPQFRGWDESRYTLAAIVNAVRALQHTYLAAHMKSTPKPPEPYPTPDRNTRKKNNNKPNSFASIAAQMIAAKRAKKARKAAQE</sequence>
<evidence type="ECO:0000256" key="1">
    <source>
        <dbReference type="SAM" id="MobiDB-lite"/>
    </source>
</evidence>
<dbReference type="OrthoDB" id="7980at10239"/>
<keyword evidence="2" id="KW-0472">Membrane</keyword>
<keyword evidence="4" id="KW-1185">Reference proteome</keyword>
<protein>
    <submittedName>
        <fullName evidence="3">Tail assembly chaperone</fullName>
    </submittedName>
</protein>
<name>G1DA72_9CAUD</name>
<dbReference type="Proteomes" id="UP000009066">
    <property type="component" value="Segment"/>
</dbReference>
<dbReference type="Pfam" id="PF17388">
    <property type="entry name" value="GP24_25"/>
    <property type="match status" value="1"/>
</dbReference>
<evidence type="ECO:0000313" key="3">
    <source>
        <dbReference type="EMBL" id="AEJ92018.1"/>
    </source>
</evidence>
<gene>
    <name evidence="3" type="primary">24</name>
    <name evidence="3" type="ORF">HELDAN_24</name>
</gene>
<reference evidence="3 4" key="1">
    <citation type="journal article" date="2012" name="J. Virol.">
        <title>Complete Genome Sequences of 138 Mycobacteriophages.</title>
        <authorList>
            <consortium name="the Science Education Alliance Phage Hunters Advancing Genomics and Evolutionary Science Program"/>
            <consortium name="the KwaZulu-Natal Research Institute for Tuberculosis and HIV Mycobacterial Genetics Course Students"/>
            <consortium name="the Phage Hunters Integrating Research and Education Program"/>
            <person name="Hatfull G.F."/>
        </authorList>
    </citation>
    <scope>NUCLEOTIDE SEQUENCE [LARGE SCALE GENOMIC DNA]</scope>
</reference>
<organism evidence="3 4">
    <name type="scientific">Mycobacterium phage HelDan</name>
    <dbReference type="NCBI Taxonomy" id="2922217"/>
    <lineage>
        <taxon>Viruses</taxon>
        <taxon>Duplodnaviria</taxon>
        <taxon>Heunggongvirae</taxon>
        <taxon>Uroviricota</taxon>
        <taxon>Caudoviricetes</taxon>
        <taxon>Veracruzvirus</taxon>
        <taxon>Veracruzvirus heldan</taxon>
    </lineage>
</organism>
<evidence type="ECO:0000256" key="2">
    <source>
        <dbReference type="SAM" id="Phobius"/>
    </source>
</evidence>
<dbReference type="EMBL" id="JF957058">
    <property type="protein sequence ID" value="AEJ92018.1"/>
    <property type="molecule type" value="Genomic_DNA"/>
</dbReference>
<evidence type="ECO:0000313" key="4">
    <source>
        <dbReference type="Proteomes" id="UP000009066"/>
    </source>
</evidence>